<keyword evidence="4" id="KW-1185">Reference proteome</keyword>
<sequence length="379" mass="44134">MDNSTNTNPDGSSKKPVVVYHSQESLAKNDFDRPVVSSMLNNIFIVGNRIPIAILREMADDFDKLEKQITAQLPLNQATIKIEKPYWKKGQNVRDFDAVHLDIFGSLCTSMDRHCLDCIVAWGSLIEGAHNLTLRQLCDNYIGLDVDWDKVEDQSVIDRKLLNRGVYFHCKVNDVLVKGMGVKATQKSRALVLERLRRLSIMTLFMSFLKDGKPIPNRASKVNLVDRDYFPLLDMRKIKNKNNVADDTYTDLIVNVSGFYLKSLETEGHISRKRFLNTYPELNGKHSVVDYWKFMDSHKREYFHERWLSEIVLQYLDDKVTLFGINVMLKVRQIMAEVLKQRTKLKEDYSFIAKPEDNPNRRIREQDYKLYYLPKLEGN</sequence>
<gene>
    <name evidence="1" type="ORF">JHC10_01070</name>
    <name evidence="2" type="ORF">JHC11_12470</name>
</gene>
<reference evidence="2 4" key="1">
    <citation type="submission" date="2020-09" db="EMBL/GenBank/DDBJ databases">
        <title>Draft Genomes of Bacterial Isolates from North Pond Shallow Sediments.</title>
        <authorList>
            <person name="Kiel Reese B."/>
            <person name="Mullis M."/>
            <person name="Weisend R.E."/>
        </authorList>
    </citation>
    <scope>NUCLEOTIDE SEQUENCE</scope>
    <source>
        <strain evidence="2">KJE-2</strain>
        <strain evidence="1 4">KJE-3</strain>
    </source>
</reference>
<proteinExistence type="predicted"/>
<evidence type="ECO:0000313" key="3">
    <source>
        <dbReference type="Proteomes" id="UP000621390"/>
    </source>
</evidence>
<dbReference type="EMBL" id="JAEMOS010000002">
    <property type="protein sequence ID" value="MBJ7265525.1"/>
    <property type="molecule type" value="Genomic_DNA"/>
</dbReference>
<evidence type="ECO:0000313" key="1">
    <source>
        <dbReference type="EMBL" id="MBJ7265525.1"/>
    </source>
</evidence>
<evidence type="ECO:0000313" key="2">
    <source>
        <dbReference type="EMBL" id="MBJ7316801.1"/>
    </source>
</evidence>
<dbReference type="EMBL" id="JAEMOP010000009">
    <property type="protein sequence ID" value="MBJ7316801.1"/>
    <property type="molecule type" value="Genomic_DNA"/>
</dbReference>
<organism evidence="2 3">
    <name type="scientific">Idiomarina abyssalis</name>
    <dbReference type="NCBI Taxonomy" id="86102"/>
    <lineage>
        <taxon>Bacteria</taxon>
        <taxon>Pseudomonadati</taxon>
        <taxon>Pseudomonadota</taxon>
        <taxon>Gammaproteobacteria</taxon>
        <taxon>Alteromonadales</taxon>
        <taxon>Idiomarinaceae</taxon>
        <taxon>Idiomarina</taxon>
    </lineage>
</organism>
<evidence type="ECO:0000313" key="4">
    <source>
        <dbReference type="Proteomes" id="UP000655994"/>
    </source>
</evidence>
<comment type="caution">
    <text evidence="2">The sequence shown here is derived from an EMBL/GenBank/DDBJ whole genome shotgun (WGS) entry which is preliminary data.</text>
</comment>
<name>A0A8I1KFB5_9GAMM</name>
<dbReference type="RefSeq" id="WP_199493375.1">
    <property type="nucleotide sequence ID" value="NZ_JAEMOP010000009.1"/>
</dbReference>
<dbReference type="AlphaFoldDB" id="A0A8I1KFB5"/>
<accession>A0A8I1KFB5</accession>
<dbReference type="Proteomes" id="UP000655994">
    <property type="component" value="Unassembled WGS sequence"/>
</dbReference>
<dbReference type="Proteomes" id="UP000621390">
    <property type="component" value="Unassembled WGS sequence"/>
</dbReference>
<protein>
    <submittedName>
        <fullName evidence="2">Uncharacterized protein</fullName>
    </submittedName>
</protein>